<organism evidence="9 10">
    <name type="scientific">Eptatretus burgeri</name>
    <name type="common">Inshore hagfish</name>
    <dbReference type="NCBI Taxonomy" id="7764"/>
    <lineage>
        <taxon>Eukaryota</taxon>
        <taxon>Metazoa</taxon>
        <taxon>Chordata</taxon>
        <taxon>Craniata</taxon>
        <taxon>Vertebrata</taxon>
        <taxon>Cyclostomata</taxon>
        <taxon>Myxini</taxon>
        <taxon>Myxiniformes</taxon>
        <taxon>Myxinidae</taxon>
        <taxon>Eptatretinae</taxon>
        <taxon>Eptatretus</taxon>
    </lineage>
</organism>
<evidence type="ECO:0000256" key="3">
    <source>
        <dbReference type="ARBA" id="ARBA00022771"/>
    </source>
</evidence>
<dbReference type="InterPro" id="IPR000571">
    <property type="entry name" value="Znf_CCCH"/>
</dbReference>
<feature type="zinc finger region" description="C3H1-type" evidence="6">
    <location>
        <begin position="94"/>
        <end position="121"/>
    </location>
</feature>
<dbReference type="SMART" id="SM00356">
    <property type="entry name" value="ZnF_C3H1"/>
    <property type="match status" value="5"/>
</dbReference>
<keyword evidence="4 6" id="KW-0862">Zinc</keyword>
<evidence type="ECO:0000256" key="1">
    <source>
        <dbReference type="ARBA" id="ARBA00022723"/>
    </source>
</evidence>
<feature type="domain" description="C3H1-type" evidence="8">
    <location>
        <begin position="43"/>
        <end position="66"/>
    </location>
</feature>
<evidence type="ECO:0000256" key="2">
    <source>
        <dbReference type="ARBA" id="ARBA00022737"/>
    </source>
</evidence>
<accession>A0A8C4R5H5</accession>
<feature type="zinc finger region" description="C3H1-type" evidence="6">
    <location>
        <begin position="67"/>
        <end position="93"/>
    </location>
</feature>
<protein>
    <recommendedName>
        <fullName evidence="5">Zinc finger CCCH domain-containing protein 3</fullName>
    </recommendedName>
</protein>
<keyword evidence="1 6" id="KW-0479">Metal-binding</keyword>
<evidence type="ECO:0000259" key="8">
    <source>
        <dbReference type="PROSITE" id="PS50103"/>
    </source>
</evidence>
<feature type="domain" description="C3H1-type" evidence="8">
    <location>
        <begin position="11"/>
        <end position="39"/>
    </location>
</feature>
<dbReference type="GO" id="GO:0005634">
    <property type="term" value="C:nucleus"/>
    <property type="evidence" value="ECO:0007669"/>
    <property type="project" value="TreeGrafter"/>
</dbReference>
<dbReference type="InterPro" id="IPR036855">
    <property type="entry name" value="Znf_CCCH_sf"/>
</dbReference>
<dbReference type="SUPFAM" id="SSF90229">
    <property type="entry name" value="CCCH zinc finger"/>
    <property type="match status" value="2"/>
</dbReference>
<evidence type="ECO:0000313" key="9">
    <source>
        <dbReference type="Ensembl" id="ENSEBUP00000025018.1"/>
    </source>
</evidence>
<feature type="zinc finger region" description="C3H1-type" evidence="6">
    <location>
        <begin position="11"/>
        <end position="39"/>
    </location>
</feature>
<evidence type="ECO:0000256" key="7">
    <source>
        <dbReference type="SAM" id="MobiDB-lite"/>
    </source>
</evidence>
<feature type="domain" description="C3H1-type" evidence="8">
    <location>
        <begin position="67"/>
        <end position="93"/>
    </location>
</feature>
<evidence type="ECO:0000256" key="6">
    <source>
        <dbReference type="PROSITE-ProRule" id="PRU00723"/>
    </source>
</evidence>
<evidence type="ECO:0000313" key="10">
    <source>
        <dbReference type="Proteomes" id="UP000694388"/>
    </source>
</evidence>
<dbReference type="AlphaFoldDB" id="A0A8C4R5H5"/>
<keyword evidence="3 6" id="KW-0863">Zinc-finger</keyword>
<reference evidence="9" key="1">
    <citation type="submission" date="2025-08" db="UniProtKB">
        <authorList>
            <consortium name="Ensembl"/>
        </authorList>
    </citation>
    <scope>IDENTIFICATION</scope>
</reference>
<dbReference type="PROSITE" id="PS50103">
    <property type="entry name" value="ZF_C3H1"/>
    <property type="match status" value="4"/>
</dbReference>
<keyword evidence="2" id="KW-0677">Repeat</keyword>
<evidence type="ECO:0000256" key="4">
    <source>
        <dbReference type="ARBA" id="ARBA00022833"/>
    </source>
</evidence>
<name>A0A8C4R5H5_EPTBU</name>
<dbReference type="Ensembl" id="ENSEBUT00000025593.1">
    <property type="protein sequence ID" value="ENSEBUP00000025018.1"/>
    <property type="gene ID" value="ENSEBUG00000015445.1"/>
</dbReference>
<feature type="domain" description="C3H1-type" evidence="8">
    <location>
        <begin position="94"/>
        <end position="121"/>
    </location>
</feature>
<reference evidence="9" key="2">
    <citation type="submission" date="2025-09" db="UniProtKB">
        <authorList>
            <consortium name="Ensembl"/>
        </authorList>
    </citation>
    <scope>IDENTIFICATION</scope>
</reference>
<dbReference type="PANTHER" id="PTHR46156">
    <property type="entry name" value="CCCH ZINGC FINGER"/>
    <property type="match status" value="1"/>
</dbReference>
<feature type="zinc finger region" description="C3H1-type" evidence="6">
    <location>
        <begin position="43"/>
        <end position="66"/>
    </location>
</feature>
<evidence type="ECO:0000256" key="5">
    <source>
        <dbReference type="ARBA" id="ARBA00071600"/>
    </source>
</evidence>
<keyword evidence="10" id="KW-1185">Reference proteome</keyword>
<dbReference type="GeneTree" id="ENSGT00940000161068"/>
<dbReference type="PANTHER" id="PTHR46156:SF1">
    <property type="entry name" value="ZINC FINGER CCCH DOMAIN-CONTAINING PROTEIN 3"/>
    <property type="match status" value="1"/>
</dbReference>
<dbReference type="Gene3D" id="4.10.1000.10">
    <property type="entry name" value="Zinc finger, CCCH-type"/>
    <property type="match status" value="3"/>
</dbReference>
<dbReference type="Proteomes" id="UP000694388">
    <property type="component" value="Unplaced"/>
</dbReference>
<feature type="region of interest" description="Disordered" evidence="7">
    <location>
        <begin position="163"/>
        <end position="246"/>
    </location>
</feature>
<sequence>MVARQAQLRRNKTKEYCIFYNRFGKCNRGEECRYIHDPDKIAVCTRFIRGTCKKTDASCQFSHKVTKEKMPVCRYYIRGMCNNSDCMYSHVKVSRKAGVCEDFVKGYCPLGAKCKKEHTLECSEFVASGKCPHGATCRLHHPHTRKHKCEAVPEEGLAHMKKKVRGNGASPSISGKTSEDPVTSGACVRSRGQQDEDKMSSCNNIGRLPSYIALDESSLPETKAPEPHLAEKAVQSGQALHIKPRF</sequence>
<dbReference type="FunFam" id="4.10.1000.10:FF:000008">
    <property type="entry name" value="zinc finger CCCH domain-containing protein 3"/>
    <property type="match status" value="1"/>
</dbReference>
<proteinExistence type="predicted"/>
<dbReference type="GO" id="GO:0008270">
    <property type="term" value="F:zinc ion binding"/>
    <property type="evidence" value="ECO:0007669"/>
    <property type="project" value="UniProtKB-KW"/>
</dbReference>
<dbReference type="Pfam" id="PF00642">
    <property type="entry name" value="zf-CCCH"/>
    <property type="match status" value="1"/>
</dbReference>